<keyword evidence="8" id="KW-1185">Reference proteome</keyword>
<dbReference type="InterPro" id="IPR015813">
    <property type="entry name" value="Pyrv/PenolPyrv_kinase-like_dom"/>
</dbReference>
<organism evidence="7 8">
    <name type="scientific">Capillimicrobium parvum</name>
    <dbReference type="NCBI Taxonomy" id="2884022"/>
    <lineage>
        <taxon>Bacteria</taxon>
        <taxon>Bacillati</taxon>
        <taxon>Actinomycetota</taxon>
        <taxon>Thermoleophilia</taxon>
        <taxon>Solirubrobacterales</taxon>
        <taxon>Capillimicrobiaceae</taxon>
        <taxon>Capillimicrobium</taxon>
    </lineage>
</organism>
<evidence type="ECO:0000313" key="7">
    <source>
        <dbReference type="EMBL" id="UGS39105.1"/>
    </source>
</evidence>
<protein>
    <submittedName>
        <fullName evidence="7">(3S)-malyl-CoA thioesterase</fullName>
        <ecNumber evidence="7">3.1.2.30</ecNumber>
    </submittedName>
</protein>
<name>A0A9E7C325_9ACTN</name>
<dbReference type="AlphaFoldDB" id="A0A9E7C325"/>
<dbReference type="RefSeq" id="WP_259313112.1">
    <property type="nucleotide sequence ID" value="NZ_CP087164.1"/>
</dbReference>
<sequence length="303" mass="32511">MTDWNDQLLRSLLFVPGSDERKLKKVGTFGADAIVIDLEDAVADDRKVEARAITRAAVPTYGAGQAVVVRVNSLQFGTLEEDIAAVVAEGLDAIMVPKIEDTESLRVADAALAKAEAAAGLDAGAVRVLALIETPLGLTRCEEILAAAPERVHTAVFGAGDFTTELGVDLTADATEILYARSRLVVAARAAGLAAPVDGPWLRLQDMEGLEADCVRSRGLGFQGRVTVYPPQVDPVQRGYSALSDEDAARNRRIVEAFEEAEAQGVASLRVDGLFVDYPIYRLARDRIRRYDAWLATTTEATA</sequence>
<evidence type="ECO:0000256" key="4">
    <source>
        <dbReference type="PIRSR" id="PIRSR015582-1"/>
    </source>
</evidence>
<dbReference type="SUPFAM" id="SSF51621">
    <property type="entry name" value="Phosphoenolpyruvate/pyruvate domain"/>
    <property type="match status" value="1"/>
</dbReference>
<dbReference type="KEGG" id="sbae:DSM104329_05537"/>
<feature type="domain" description="HpcH/HpaI aldolase/citrate lyase" evidence="6">
    <location>
        <begin position="10"/>
        <end position="228"/>
    </location>
</feature>
<accession>A0A9E7C325</accession>
<evidence type="ECO:0000259" key="6">
    <source>
        <dbReference type="Pfam" id="PF03328"/>
    </source>
</evidence>
<evidence type="ECO:0000313" key="8">
    <source>
        <dbReference type="Proteomes" id="UP001162834"/>
    </source>
</evidence>
<feature type="binding site" evidence="4">
    <location>
        <position position="70"/>
    </location>
    <ligand>
        <name>substrate</name>
    </ligand>
</feature>
<evidence type="ECO:0000256" key="1">
    <source>
        <dbReference type="ARBA" id="ARBA00001946"/>
    </source>
</evidence>
<dbReference type="PANTHER" id="PTHR32308:SF0">
    <property type="entry name" value="HPCH_HPAI ALDOLASE_CITRATE LYASE DOMAIN-CONTAINING PROTEIN"/>
    <property type="match status" value="1"/>
</dbReference>
<comment type="cofactor">
    <cofactor evidence="1">
        <name>Mg(2+)</name>
        <dbReference type="ChEBI" id="CHEBI:18420"/>
    </cofactor>
</comment>
<reference evidence="7" key="1">
    <citation type="journal article" date="2022" name="Int. J. Syst. Evol. Microbiol.">
        <title>Pseudomonas aegrilactucae sp. nov. and Pseudomonas morbosilactucae sp. nov., pathogens causing bacterial rot of lettuce in Japan.</title>
        <authorList>
            <person name="Sawada H."/>
            <person name="Fujikawa T."/>
            <person name="Satou M."/>
        </authorList>
    </citation>
    <scope>NUCLEOTIDE SEQUENCE</scope>
    <source>
        <strain evidence="7">0166_1</strain>
    </source>
</reference>
<evidence type="ECO:0000256" key="2">
    <source>
        <dbReference type="ARBA" id="ARBA00022723"/>
    </source>
</evidence>
<dbReference type="PIRSF" id="PIRSF015582">
    <property type="entry name" value="Cit_lyase_B"/>
    <property type="match status" value="1"/>
</dbReference>
<keyword evidence="3 5" id="KW-0460">Magnesium</keyword>
<feature type="binding site" evidence="5">
    <location>
        <position position="161"/>
    </location>
    <ligand>
        <name>Mg(2+)</name>
        <dbReference type="ChEBI" id="CHEBI:18420"/>
    </ligand>
</feature>
<proteinExistence type="predicted"/>
<gene>
    <name evidence="7" type="primary">mcl2</name>
    <name evidence="7" type="ORF">DSM104329_05537</name>
</gene>
<dbReference type="GO" id="GO:0000287">
    <property type="term" value="F:magnesium ion binding"/>
    <property type="evidence" value="ECO:0007669"/>
    <property type="project" value="TreeGrafter"/>
</dbReference>
<dbReference type="Proteomes" id="UP001162834">
    <property type="component" value="Chromosome"/>
</dbReference>
<keyword evidence="2 5" id="KW-0479">Metal-binding</keyword>
<feature type="binding site" evidence="4">
    <location>
        <position position="133"/>
    </location>
    <ligand>
        <name>substrate</name>
    </ligand>
</feature>
<dbReference type="EC" id="3.1.2.30" evidence="7"/>
<dbReference type="GO" id="GO:0016787">
    <property type="term" value="F:hydrolase activity"/>
    <property type="evidence" value="ECO:0007669"/>
    <property type="project" value="UniProtKB-KW"/>
</dbReference>
<dbReference type="PANTHER" id="PTHR32308">
    <property type="entry name" value="LYASE BETA SUBUNIT, PUTATIVE (AFU_ORTHOLOGUE AFUA_4G13030)-RELATED"/>
    <property type="match status" value="1"/>
</dbReference>
<dbReference type="EMBL" id="CP087164">
    <property type="protein sequence ID" value="UGS39105.1"/>
    <property type="molecule type" value="Genomic_DNA"/>
</dbReference>
<dbReference type="Pfam" id="PF03328">
    <property type="entry name" value="HpcH_HpaI"/>
    <property type="match status" value="1"/>
</dbReference>
<dbReference type="InterPro" id="IPR011206">
    <property type="entry name" value="Citrate_lyase_beta/mcl1/mcl2"/>
</dbReference>
<dbReference type="InterPro" id="IPR040442">
    <property type="entry name" value="Pyrv_kinase-like_dom_sf"/>
</dbReference>
<dbReference type="InterPro" id="IPR005000">
    <property type="entry name" value="Aldolase/citrate-lyase_domain"/>
</dbReference>
<dbReference type="GO" id="GO:0006107">
    <property type="term" value="P:oxaloacetate metabolic process"/>
    <property type="evidence" value="ECO:0007669"/>
    <property type="project" value="TreeGrafter"/>
</dbReference>
<dbReference type="Gene3D" id="3.20.20.60">
    <property type="entry name" value="Phosphoenolpyruvate-binding domains"/>
    <property type="match status" value="1"/>
</dbReference>
<evidence type="ECO:0000256" key="3">
    <source>
        <dbReference type="ARBA" id="ARBA00022842"/>
    </source>
</evidence>
<feature type="binding site" evidence="5">
    <location>
        <position position="133"/>
    </location>
    <ligand>
        <name>Mg(2+)</name>
        <dbReference type="ChEBI" id="CHEBI:18420"/>
    </ligand>
</feature>
<evidence type="ECO:0000256" key="5">
    <source>
        <dbReference type="PIRSR" id="PIRSR015582-2"/>
    </source>
</evidence>
<keyword evidence="7" id="KW-0378">Hydrolase</keyword>